<evidence type="ECO:0000259" key="3">
    <source>
        <dbReference type="Pfam" id="PF00534"/>
    </source>
</evidence>
<feature type="domain" description="Glycosyl transferase family 1" evidence="3">
    <location>
        <begin position="194"/>
        <end position="368"/>
    </location>
</feature>
<feature type="domain" description="Glycosyltransferase subfamily 4-like N-terminal" evidence="4">
    <location>
        <begin position="112"/>
        <end position="183"/>
    </location>
</feature>
<evidence type="ECO:0000259" key="4">
    <source>
        <dbReference type="Pfam" id="PF13439"/>
    </source>
</evidence>
<comment type="caution">
    <text evidence="5">The sequence shown here is derived from an EMBL/GenBank/DDBJ whole genome shotgun (WGS) entry which is preliminary data.</text>
</comment>
<dbReference type="InterPro" id="IPR001296">
    <property type="entry name" value="Glyco_trans_1"/>
</dbReference>
<keyword evidence="1" id="KW-0328">Glycosyltransferase</keyword>
<dbReference type="EMBL" id="VIWU01000001">
    <property type="protein sequence ID" value="TWF80679.1"/>
    <property type="molecule type" value="Genomic_DNA"/>
</dbReference>
<name>A0A561T0P2_9PSEU</name>
<dbReference type="Pfam" id="PF13439">
    <property type="entry name" value="Glyco_transf_4"/>
    <property type="match status" value="1"/>
</dbReference>
<dbReference type="InterPro" id="IPR028098">
    <property type="entry name" value="Glyco_trans_4-like_N"/>
</dbReference>
<gene>
    <name evidence="5" type="ORF">FHX44_116622</name>
</gene>
<evidence type="ECO:0000313" key="5">
    <source>
        <dbReference type="EMBL" id="TWF80679.1"/>
    </source>
</evidence>
<evidence type="ECO:0000256" key="1">
    <source>
        <dbReference type="ARBA" id="ARBA00022676"/>
    </source>
</evidence>
<keyword evidence="2 5" id="KW-0808">Transferase</keyword>
<accession>A0A561T0P2</accession>
<dbReference type="Gene3D" id="3.40.50.2000">
    <property type="entry name" value="Glycogen Phosphorylase B"/>
    <property type="match status" value="2"/>
</dbReference>
<dbReference type="Proteomes" id="UP000321261">
    <property type="component" value="Unassembled WGS sequence"/>
</dbReference>
<dbReference type="GO" id="GO:0016757">
    <property type="term" value="F:glycosyltransferase activity"/>
    <property type="evidence" value="ECO:0007669"/>
    <property type="project" value="UniProtKB-KW"/>
</dbReference>
<dbReference type="PANTHER" id="PTHR12526">
    <property type="entry name" value="GLYCOSYLTRANSFERASE"/>
    <property type="match status" value="1"/>
</dbReference>
<keyword evidence="6" id="KW-1185">Reference proteome</keyword>
<dbReference type="Pfam" id="PF00534">
    <property type="entry name" value="Glycos_transf_1"/>
    <property type="match status" value="1"/>
</dbReference>
<sequence>MPTTIQRPPVPAPRLPGDASRPATIGILSTYPPTQCGLATFSSALAEQLNRRPGTAGIVRVVDRAESHPGAEVAAHVVNGSAGSAAEAALHLNGFGAVVVQHEYGIYGGADGCDVIDIVAGLTVPTIIVLHTVLKEPTPRQRRILRWLVESADVVVTMTETARQRLVASYGADPDAVVVIPHGAIDHGPVDTEAARAERLATDRPLVLTWGLLGPGKGIEWAIDSLPGLRDLRPRYLVIGKTHPKVLERDGEEYRQSLVLRAHNRGVADVVELDDRYLEVGELAALVQLADVVLLPYDSHEQVTSGVLIEAVAAGRPVVSTAFPHAVELLGDGTGLVVPQRDPVALEAALRRALGEPELADGMAERAASKAPGLLWGAVASRYRQIAESLVTAPVRVTS</sequence>
<organism evidence="5 6">
    <name type="scientific">Pseudonocardia hierapolitana</name>
    <dbReference type="NCBI Taxonomy" id="1128676"/>
    <lineage>
        <taxon>Bacteria</taxon>
        <taxon>Bacillati</taxon>
        <taxon>Actinomycetota</taxon>
        <taxon>Actinomycetes</taxon>
        <taxon>Pseudonocardiales</taxon>
        <taxon>Pseudonocardiaceae</taxon>
        <taxon>Pseudonocardia</taxon>
    </lineage>
</organism>
<dbReference type="RefSeq" id="WP_212612753.1">
    <property type="nucleotide sequence ID" value="NZ_VIWU01000001.1"/>
</dbReference>
<evidence type="ECO:0000256" key="2">
    <source>
        <dbReference type="ARBA" id="ARBA00022679"/>
    </source>
</evidence>
<dbReference type="PANTHER" id="PTHR12526:SF572">
    <property type="entry name" value="BLL5144 PROTEIN"/>
    <property type="match status" value="1"/>
</dbReference>
<dbReference type="SUPFAM" id="SSF53756">
    <property type="entry name" value="UDP-Glycosyltransferase/glycogen phosphorylase"/>
    <property type="match status" value="1"/>
</dbReference>
<protein>
    <submittedName>
        <fullName evidence="5">Glycosyltransferase involved in cell wall biosynthesis</fullName>
    </submittedName>
</protein>
<dbReference type="AlphaFoldDB" id="A0A561T0P2"/>
<evidence type="ECO:0000313" key="6">
    <source>
        <dbReference type="Proteomes" id="UP000321261"/>
    </source>
</evidence>
<reference evidence="5 6" key="1">
    <citation type="submission" date="2019-06" db="EMBL/GenBank/DDBJ databases">
        <title>Sequencing the genomes of 1000 actinobacteria strains.</title>
        <authorList>
            <person name="Klenk H.-P."/>
        </authorList>
    </citation>
    <scope>NUCLEOTIDE SEQUENCE [LARGE SCALE GENOMIC DNA]</scope>
    <source>
        <strain evidence="5 6">DSM 45671</strain>
    </source>
</reference>
<proteinExistence type="predicted"/>